<proteinExistence type="predicted"/>
<accession>A0ACB9CDS5</accession>
<comment type="caution">
    <text evidence="1">The sequence shown here is derived from an EMBL/GenBank/DDBJ whole genome shotgun (WGS) entry which is preliminary data.</text>
</comment>
<dbReference type="Proteomes" id="UP001056120">
    <property type="component" value="Linkage Group LG21"/>
</dbReference>
<evidence type="ECO:0000313" key="2">
    <source>
        <dbReference type="Proteomes" id="UP001056120"/>
    </source>
</evidence>
<keyword evidence="2" id="KW-1185">Reference proteome</keyword>
<name>A0ACB9CDS5_9ASTR</name>
<reference evidence="2" key="1">
    <citation type="journal article" date="2022" name="Mol. Ecol. Resour.">
        <title>The genomes of chicory, endive, great burdock and yacon provide insights into Asteraceae palaeo-polyploidization history and plant inulin production.</title>
        <authorList>
            <person name="Fan W."/>
            <person name="Wang S."/>
            <person name="Wang H."/>
            <person name="Wang A."/>
            <person name="Jiang F."/>
            <person name="Liu H."/>
            <person name="Zhao H."/>
            <person name="Xu D."/>
            <person name="Zhang Y."/>
        </authorList>
    </citation>
    <scope>NUCLEOTIDE SEQUENCE [LARGE SCALE GENOMIC DNA]</scope>
    <source>
        <strain evidence="2">cv. Yunnan</strain>
    </source>
</reference>
<sequence length="289" mass="32915">MEWNWKMKIGMTDVTPFLLFESSADYDDVITDVHQEYEKEQEAMDDDDDDESCSYDHSFHVNIKTHVNHHQDHGDDSHCLVFGHSFRDCKKREKTDEEKKKEAEERAGSVIGGPKPINIVDNEGFTTVTRKKGGSRHQDYGERYRSSENLQPNYTQSHKDNQRINLKEKDLVSGKGKSSKVGHLNSPEEMPESSYRKQSHWAQYYRGLCSLYDFGDGFLAVSSDSFLGTVKNVSNHTIENDELSEVESEMDGTAELMKEDLIYSPSNNITGNIEEPTILNALEQPYGAG</sequence>
<organism evidence="1 2">
    <name type="scientific">Smallanthus sonchifolius</name>
    <dbReference type="NCBI Taxonomy" id="185202"/>
    <lineage>
        <taxon>Eukaryota</taxon>
        <taxon>Viridiplantae</taxon>
        <taxon>Streptophyta</taxon>
        <taxon>Embryophyta</taxon>
        <taxon>Tracheophyta</taxon>
        <taxon>Spermatophyta</taxon>
        <taxon>Magnoliopsida</taxon>
        <taxon>eudicotyledons</taxon>
        <taxon>Gunneridae</taxon>
        <taxon>Pentapetalae</taxon>
        <taxon>asterids</taxon>
        <taxon>campanulids</taxon>
        <taxon>Asterales</taxon>
        <taxon>Asteraceae</taxon>
        <taxon>Asteroideae</taxon>
        <taxon>Heliantheae alliance</taxon>
        <taxon>Millerieae</taxon>
        <taxon>Smallanthus</taxon>
    </lineage>
</organism>
<dbReference type="EMBL" id="CM042038">
    <property type="protein sequence ID" value="KAI3732434.1"/>
    <property type="molecule type" value="Genomic_DNA"/>
</dbReference>
<gene>
    <name evidence="1" type="ORF">L1987_63639</name>
</gene>
<protein>
    <submittedName>
        <fullName evidence="1">Uncharacterized protein</fullName>
    </submittedName>
</protein>
<evidence type="ECO:0000313" key="1">
    <source>
        <dbReference type="EMBL" id="KAI3732434.1"/>
    </source>
</evidence>
<reference evidence="1 2" key="2">
    <citation type="journal article" date="2022" name="Mol. Ecol. Resour.">
        <title>The genomes of chicory, endive, great burdock and yacon provide insights into Asteraceae paleo-polyploidization history and plant inulin production.</title>
        <authorList>
            <person name="Fan W."/>
            <person name="Wang S."/>
            <person name="Wang H."/>
            <person name="Wang A."/>
            <person name="Jiang F."/>
            <person name="Liu H."/>
            <person name="Zhao H."/>
            <person name="Xu D."/>
            <person name="Zhang Y."/>
        </authorList>
    </citation>
    <scope>NUCLEOTIDE SEQUENCE [LARGE SCALE GENOMIC DNA]</scope>
    <source>
        <strain evidence="2">cv. Yunnan</strain>
        <tissue evidence="1">Leaves</tissue>
    </source>
</reference>